<sequence>MTRKKIIIVLVITLIACFIPIPTGTYKDGGTKTYTALAYKIIKWNVLISPENTYKSIDIYWFPDNFKSIYEIYNEHNFNNSSADISPANEDPILDYNNESESYSKSPTEQVTLNVEIKNNTISITSIPKFCSIKVTNTSNIEYKGGHHYSIEKNDNGKWIVVNNPPTDDEGIVIKPSETITLDYIQLNPEQYSYSVGEYRVNFASGFYGYFNIEN</sequence>
<evidence type="ECO:0000313" key="3">
    <source>
        <dbReference type="Proteomes" id="UP000182192"/>
    </source>
</evidence>
<dbReference type="RefSeq" id="WP_074963491.1">
    <property type="nucleotide sequence ID" value="NZ_FOKQ01000076.1"/>
</dbReference>
<name>A0A1I1RX28_RUMAL</name>
<dbReference type="Pfam" id="PF20251">
    <property type="entry name" value="Big_14"/>
    <property type="match status" value="1"/>
</dbReference>
<dbReference type="AlphaFoldDB" id="A0A1I1RX28"/>
<gene>
    <name evidence="2" type="ORF">SAMN02910406_03793</name>
</gene>
<organism evidence="2 3">
    <name type="scientific">Ruminococcus albus</name>
    <dbReference type="NCBI Taxonomy" id="1264"/>
    <lineage>
        <taxon>Bacteria</taxon>
        <taxon>Bacillati</taxon>
        <taxon>Bacillota</taxon>
        <taxon>Clostridia</taxon>
        <taxon>Eubacteriales</taxon>
        <taxon>Oscillospiraceae</taxon>
        <taxon>Ruminococcus</taxon>
    </lineage>
</organism>
<evidence type="ECO:0000313" key="2">
    <source>
        <dbReference type="EMBL" id="SFD38899.1"/>
    </source>
</evidence>
<feature type="domain" description="Bacterial Ig-like" evidence="1">
    <location>
        <begin position="114"/>
        <end position="201"/>
    </location>
</feature>
<dbReference type="EMBL" id="FOKQ01000076">
    <property type="protein sequence ID" value="SFD38899.1"/>
    <property type="molecule type" value="Genomic_DNA"/>
</dbReference>
<reference evidence="2 3" key="1">
    <citation type="submission" date="2016-10" db="EMBL/GenBank/DDBJ databases">
        <authorList>
            <person name="de Groot N.N."/>
        </authorList>
    </citation>
    <scope>NUCLEOTIDE SEQUENCE [LARGE SCALE GENOMIC DNA]</scope>
    <source>
        <strain evidence="2 3">AR67</strain>
    </source>
</reference>
<evidence type="ECO:0000259" key="1">
    <source>
        <dbReference type="Pfam" id="PF20251"/>
    </source>
</evidence>
<protein>
    <recommendedName>
        <fullName evidence="1">Bacterial Ig-like domain-containing protein</fullName>
    </recommendedName>
</protein>
<proteinExistence type="predicted"/>
<dbReference type="PROSITE" id="PS51257">
    <property type="entry name" value="PROKAR_LIPOPROTEIN"/>
    <property type="match status" value="1"/>
</dbReference>
<dbReference type="InterPro" id="IPR046878">
    <property type="entry name" value="Big_14"/>
</dbReference>
<accession>A0A1I1RX28</accession>
<dbReference type="Proteomes" id="UP000182192">
    <property type="component" value="Unassembled WGS sequence"/>
</dbReference>